<proteinExistence type="predicted"/>
<name>A0ACB7XQT3_9ERIC</name>
<reference evidence="1 2" key="1">
    <citation type="journal article" date="2021" name="Hortic Res">
        <title>High-quality reference genome and annotation aids understanding of berry development for evergreen blueberry (Vaccinium darrowii).</title>
        <authorList>
            <person name="Yu J."/>
            <person name="Hulse-Kemp A.M."/>
            <person name="Babiker E."/>
            <person name="Staton M."/>
        </authorList>
    </citation>
    <scope>NUCLEOTIDE SEQUENCE [LARGE SCALE GENOMIC DNA]</scope>
    <source>
        <strain evidence="2">cv. NJ 8807/NJ 8810</strain>
        <tissue evidence="1">Young leaf</tissue>
    </source>
</reference>
<dbReference type="Proteomes" id="UP000828048">
    <property type="component" value="Chromosome 1"/>
</dbReference>
<accession>A0ACB7XQT3</accession>
<protein>
    <submittedName>
        <fullName evidence="1">Uncharacterized protein</fullName>
    </submittedName>
</protein>
<sequence>MLETMDVWANNDKIALATYQFEGEADHWWEAIKGTLPANLTWDHFETIFFGKYFPSPVKQALVQEFLSLKQGTMTVTQYMARFEELSRHASEYIPTDEKKARQFEWGLDLTLRERVVGLRLGIFAEIVEVALIHEREIGDGVNKKPYDRQPQNKTWG</sequence>
<organism evidence="1 2">
    <name type="scientific">Vaccinium darrowii</name>
    <dbReference type="NCBI Taxonomy" id="229202"/>
    <lineage>
        <taxon>Eukaryota</taxon>
        <taxon>Viridiplantae</taxon>
        <taxon>Streptophyta</taxon>
        <taxon>Embryophyta</taxon>
        <taxon>Tracheophyta</taxon>
        <taxon>Spermatophyta</taxon>
        <taxon>Magnoliopsida</taxon>
        <taxon>eudicotyledons</taxon>
        <taxon>Gunneridae</taxon>
        <taxon>Pentapetalae</taxon>
        <taxon>asterids</taxon>
        <taxon>Ericales</taxon>
        <taxon>Ericaceae</taxon>
        <taxon>Vaccinioideae</taxon>
        <taxon>Vaccinieae</taxon>
        <taxon>Vaccinium</taxon>
    </lineage>
</organism>
<comment type="caution">
    <text evidence="1">The sequence shown here is derived from an EMBL/GenBank/DDBJ whole genome shotgun (WGS) entry which is preliminary data.</text>
</comment>
<evidence type="ECO:0000313" key="1">
    <source>
        <dbReference type="EMBL" id="KAH7843326.1"/>
    </source>
</evidence>
<gene>
    <name evidence="1" type="ORF">Vadar_015193</name>
</gene>
<evidence type="ECO:0000313" key="2">
    <source>
        <dbReference type="Proteomes" id="UP000828048"/>
    </source>
</evidence>
<keyword evidence="2" id="KW-1185">Reference proteome</keyword>
<dbReference type="EMBL" id="CM037151">
    <property type="protein sequence ID" value="KAH7843326.1"/>
    <property type="molecule type" value="Genomic_DNA"/>
</dbReference>